<dbReference type="Proteomes" id="UP000315295">
    <property type="component" value="Unassembled WGS sequence"/>
</dbReference>
<sequence>MCMNLSLCMGRINCLGPRQDYISTDAPLDRFSEARAVKDVRVLVHEINGRQEGHPGLIKAARISSIYSQDNEPSVLLNGHFDSPLASPGAADCGSCVASMLEIARPMVDSGWVPPRPVIFLFNGAEELFLLVSYFHNI</sequence>
<keyword evidence="3" id="KW-0256">Endoplasmic reticulum</keyword>
<protein>
    <recommendedName>
        <fullName evidence="4">Peptidase M28 domain-containing protein</fullName>
    </recommendedName>
</protein>
<dbReference type="Gene3D" id="3.40.630.10">
    <property type="entry name" value="Zn peptidases"/>
    <property type="match status" value="1"/>
</dbReference>
<dbReference type="SUPFAM" id="SSF53187">
    <property type="entry name" value="Zn-dependent exopeptidases"/>
    <property type="match status" value="1"/>
</dbReference>
<dbReference type="GO" id="GO:0006508">
    <property type="term" value="P:proteolysis"/>
    <property type="evidence" value="ECO:0007669"/>
    <property type="project" value="InterPro"/>
</dbReference>
<dbReference type="PANTHER" id="PTHR12147">
    <property type="entry name" value="METALLOPEPTIDASE M28 FAMILY MEMBER"/>
    <property type="match status" value="1"/>
</dbReference>
<name>A0A540MQF5_MALBA</name>
<comment type="subcellular location">
    <subcellularLocation>
        <location evidence="2">Endoplasmic reticulum</location>
    </subcellularLocation>
</comment>
<keyword evidence="6" id="KW-1185">Reference proteome</keyword>
<comment type="cofactor">
    <cofactor evidence="1">
        <name>Zn(2+)</name>
        <dbReference type="ChEBI" id="CHEBI:29105"/>
    </cofactor>
</comment>
<organism evidence="5 6">
    <name type="scientific">Malus baccata</name>
    <name type="common">Siberian crab apple</name>
    <name type="synonym">Pyrus baccata</name>
    <dbReference type="NCBI Taxonomy" id="106549"/>
    <lineage>
        <taxon>Eukaryota</taxon>
        <taxon>Viridiplantae</taxon>
        <taxon>Streptophyta</taxon>
        <taxon>Embryophyta</taxon>
        <taxon>Tracheophyta</taxon>
        <taxon>Spermatophyta</taxon>
        <taxon>Magnoliopsida</taxon>
        <taxon>eudicotyledons</taxon>
        <taxon>Gunneridae</taxon>
        <taxon>Pentapetalae</taxon>
        <taxon>rosids</taxon>
        <taxon>fabids</taxon>
        <taxon>Rosales</taxon>
        <taxon>Rosaceae</taxon>
        <taxon>Amygdaloideae</taxon>
        <taxon>Maleae</taxon>
        <taxon>Malus</taxon>
    </lineage>
</organism>
<feature type="domain" description="Peptidase M28" evidence="4">
    <location>
        <begin position="70"/>
        <end position="133"/>
    </location>
</feature>
<dbReference type="Pfam" id="PF04389">
    <property type="entry name" value="Peptidase_M28"/>
    <property type="match status" value="1"/>
</dbReference>
<evidence type="ECO:0000256" key="1">
    <source>
        <dbReference type="ARBA" id="ARBA00001947"/>
    </source>
</evidence>
<gene>
    <name evidence="5" type="ORF">C1H46_013844</name>
</gene>
<dbReference type="InterPro" id="IPR045175">
    <property type="entry name" value="M28_fam"/>
</dbReference>
<evidence type="ECO:0000259" key="4">
    <source>
        <dbReference type="Pfam" id="PF04389"/>
    </source>
</evidence>
<evidence type="ECO:0000313" key="6">
    <source>
        <dbReference type="Proteomes" id="UP000315295"/>
    </source>
</evidence>
<dbReference type="PANTHER" id="PTHR12147:SF22">
    <property type="entry name" value="ENDOPLASMIC RETICULUM METALLOPEPTIDASE 1"/>
    <property type="match status" value="1"/>
</dbReference>
<evidence type="ECO:0000256" key="2">
    <source>
        <dbReference type="ARBA" id="ARBA00004240"/>
    </source>
</evidence>
<comment type="caution">
    <text evidence="5">The sequence shown here is derived from an EMBL/GenBank/DDBJ whole genome shotgun (WGS) entry which is preliminary data.</text>
</comment>
<dbReference type="InterPro" id="IPR007484">
    <property type="entry name" value="Peptidase_M28"/>
</dbReference>
<evidence type="ECO:0000256" key="3">
    <source>
        <dbReference type="ARBA" id="ARBA00022824"/>
    </source>
</evidence>
<dbReference type="STRING" id="106549.A0A540MQF5"/>
<dbReference type="GO" id="GO:0005783">
    <property type="term" value="C:endoplasmic reticulum"/>
    <property type="evidence" value="ECO:0007669"/>
    <property type="project" value="UniProtKB-SubCell"/>
</dbReference>
<proteinExistence type="predicted"/>
<reference evidence="5 6" key="1">
    <citation type="journal article" date="2019" name="G3 (Bethesda)">
        <title>Sequencing of a Wild Apple (Malus baccata) Genome Unravels the Differences Between Cultivated and Wild Apple Species Regarding Disease Resistance and Cold Tolerance.</title>
        <authorList>
            <person name="Chen X."/>
        </authorList>
    </citation>
    <scope>NUCLEOTIDE SEQUENCE [LARGE SCALE GENOMIC DNA]</scope>
    <source>
        <strain evidence="6">cv. Shandingzi</strain>
        <tissue evidence="5">Leaves</tissue>
    </source>
</reference>
<evidence type="ECO:0000313" key="5">
    <source>
        <dbReference type="EMBL" id="TQE00600.1"/>
    </source>
</evidence>
<dbReference type="GO" id="GO:0008235">
    <property type="term" value="F:metalloexopeptidase activity"/>
    <property type="evidence" value="ECO:0007669"/>
    <property type="project" value="InterPro"/>
</dbReference>
<dbReference type="AlphaFoldDB" id="A0A540MQF5"/>
<dbReference type="EMBL" id="VIEB01000210">
    <property type="protein sequence ID" value="TQE00600.1"/>
    <property type="molecule type" value="Genomic_DNA"/>
</dbReference>
<accession>A0A540MQF5</accession>